<dbReference type="GO" id="GO:0016020">
    <property type="term" value="C:membrane"/>
    <property type="evidence" value="ECO:0007669"/>
    <property type="project" value="UniProtKB-SubCell"/>
</dbReference>
<evidence type="ECO:0000256" key="6">
    <source>
        <dbReference type="ARBA" id="ARBA00023002"/>
    </source>
</evidence>
<dbReference type="Gene3D" id="3.40.50.720">
    <property type="entry name" value="NAD(P)-binding Rossmann-like Domain"/>
    <property type="match status" value="1"/>
</dbReference>
<dbReference type="AlphaFoldDB" id="A0A9W4MRI5"/>
<dbReference type="Proteomes" id="UP001153618">
    <property type="component" value="Unassembled WGS sequence"/>
</dbReference>
<gene>
    <name evidence="14" type="ORF">POLS_LOCUS2593</name>
</gene>
<evidence type="ECO:0000256" key="2">
    <source>
        <dbReference type="ARBA" id="ARBA00006484"/>
    </source>
</evidence>
<dbReference type="PANTHER" id="PTHR24322">
    <property type="entry name" value="PKSB"/>
    <property type="match status" value="1"/>
</dbReference>
<protein>
    <recommendedName>
        <fullName evidence="10">Short-chain dehydrogenase/reductase 3</fullName>
    </recommendedName>
    <alternativeName>
        <fullName evidence="11">Retinal short-chain dehydrogenase/reductase 1</fullName>
    </alternativeName>
</protein>
<evidence type="ECO:0000256" key="4">
    <source>
        <dbReference type="ARBA" id="ARBA00022857"/>
    </source>
</evidence>
<evidence type="ECO:0000256" key="1">
    <source>
        <dbReference type="ARBA" id="ARBA00004141"/>
    </source>
</evidence>
<dbReference type="PANTHER" id="PTHR24322:SF736">
    <property type="entry name" value="RETINOL DEHYDROGENASE 10"/>
    <property type="match status" value="1"/>
</dbReference>
<dbReference type="Pfam" id="PF00106">
    <property type="entry name" value="adh_short"/>
    <property type="match status" value="1"/>
</dbReference>
<evidence type="ECO:0000313" key="15">
    <source>
        <dbReference type="Proteomes" id="UP001153618"/>
    </source>
</evidence>
<feature type="transmembrane region" description="Helical" evidence="13">
    <location>
        <begin position="20"/>
        <end position="41"/>
    </location>
</feature>
<evidence type="ECO:0000256" key="9">
    <source>
        <dbReference type="ARBA" id="ARBA00059620"/>
    </source>
</evidence>
<keyword evidence="8 13" id="KW-0472">Membrane</keyword>
<evidence type="ECO:0000256" key="5">
    <source>
        <dbReference type="ARBA" id="ARBA00022989"/>
    </source>
</evidence>
<keyword evidence="15" id="KW-1185">Reference proteome</keyword>
<proteinExistence type="inferred from homology"/>
<comment type="caution">
    <text evidence="14">The sequence shown here is derived from an EMBL/GenBank/DDBJ whole genome shotgun (WGS) entry which is preliminary data.</text>
</comment>
<dbReference type="PRINTS" id="PR00081">
    <property type="entry name" value="GDHRDH"/>
</dbReference>
<evidence type="ECO:0000256" key="3">
    <source>
        <dbReference type="ARBA" id="ARBA00022692"/>
    </source>
</evidence>
<evidence type="ECO:0000256" key="8">
    <source>
        <dbReference type="ARBA" id="ARBA00023136"/>
    </source>
</evidence>
<comment type="function">
    <text evidence="9">Catalyzes the reduction of all-trans-retinal to all-trans-retinol in the presence of NADPH.</text>
</comment>
<dbReference type="GO" id="GO:0052650">
    <property type="term" value="F:all-trans-retinol dehydrogenase (NADP+) activity"/>
    <property type="evidence" value="ECO:0007669"/>
    <property type="project" value="UniProtKB-ARBA"/>
</dbReference>
<comment type="subcellular location">
    <subcellularLocation>
        <location evidence="1">Membrane</location>
        <topology evidence="1">Multi-pass membrane protein</topology>
    </subcellularLocation>
</comment>
<evidence type="ECO:0000256" key="12">
    <source>
        <dbReference type="RuleBase" id="RU000363"/>
    </source>
</evidence>
<keyword evidence="6" id="KW-0560">Oxidoreductase</keyword>
<dbReference type="SUPFAM" id="SSF51735">
    <property type="entry name" value="NAD(P)-binding Rossmann-fold domains"/>
    <property type="match status" value="1"/>
</dbReference>
<dbReference type="PRINTS" id="PR00080">
    <property type="entry name" value="SDRFAMILY"/>
</dbReference>
<dbReference type="InterPro" id="IPR002347">
    <property type="entry name" value="SDR_fam"/>
</dbReference>
<name>A0A9W4MRI5_PENOL</name>
<dbReference type="PROSITE" id="PS00061">
    <property type="entry name" value="ADH_SHORT"/>
    <property type="match status" value="1"/>
</dbReference>
<dbReference type="FunFam" id="3.40.50.720:FF:000131">
    <property type="entry name" value="Short-chain dehydrogenase/reductase 3"/>
    <property type="match status" value="1"/>
</dbReference>
<evidence type="ECO:0000256" key="10">
    <source>
        <dbReference type="ARBA" id="ARBA00068717"/>
    </source>
</evidence>
<keyword evidence="5 13" id="KW-1133">Transmembrane helix</keyword>
<keyword evidence="3 13" id="KW-0812">Transmembrane</keyword>
<evidence type="ECO:0000256" key="7">
    <source>
        <dbReference type="ARBA" id="ARBA00023098"/>
    </source>
</evidence>
<keyword evidence="4" id="KW-0521">NADP</keyword>
<keyword evidence="7" id="KW-0443">Lipid metabolism</keyword>
<accession>A0A9W4MRI5</accession>
<evidence type="ECO:0000313" key="14">
    <source>
        <dbReference type="EMBL" id="CAG8026871.1"/>
    </source>
</evidence>
<reference evidence="14" key="1">
    <citation type="submission" date="2021-07" db="EMBL/GenBank/DDBJ databases">
        <authorList>
            <person name="Branca A.L. A."/>
        </authorList>
    </citation>
    <scope>NUCLEOTIDE SEQUENCE</scope>
</reference>
<dbReference type="OrthoDB" id="10253736at2759"/>
<evidence type="ECO:0000256" key="13">
    <source>
        <dbReference type="SAM" id="Phobius"/>
    </source>
</evidence>
<dbReference type="EMBL" id="CAJVOS010000015">
    <property type="protein sequence ID" value="CAG8026871.1"/>
    <property type="molecule type" value="Genomic_DNA"/>
</dbReference>
<dbReference type="InterPro" id="IPR020904">
    <property type="entry name" value="Sc_DH/Rdtase_CS"/>
</dbReference>
<sequence length="324" mass="36181">MTTRHYIAFTGTSLLVSMLFLNQTITILLGAVASSVVVYCLSTKLSRQVQNNFQAEETWNPDDELALVTGGSGAIGKQIMEDLAKHIRVVILDIVQPDFELPENVTFYQVDISSTKSISDAASDIRKLHGEPTIIVNNAGVFHHGTILGSSEEDLRRTFDVNIVSHFLILKEFLPSLIRKNRGHVVTMASVASFVAVGEMVDYCCSKASALAFHEGLRQELKYWYQAPNVRTSIVHPLWVETPLIQGFTRYQNTFRQPIMNPRVVSEAVLEHIHTRKSGQIVLPGHLSVAGALRALPLWLQEPVRSFFSKVVRRVSDVRSAEEN</sequence>
<organism evidence="14 15">
    <name type="scientific">Penicillium olsonii</name>
    <dbReference type="NCBI Taxonomy" id="99116"/>
    <lineage>
        <taxon>Eukaryota</taxon>
        <taxon>Fungi</taxon>
        <taxon>Dikarya</taxon>
        <taxon>Ascomycota</taxon>
        <taxon>Pezizomycotina</taxon>
        <taxon>Eurotiomycetes</taxon>
        <taxon>Eurotiomycetidae</taxon>
        <taxon>Eurotiales</taxon>
        <taxon>Aspergillaceae</taxon>
        <taxon>Penicillium</taxon>
    </lineage>
</organism>
<comment type="similarity">
    <text evidence="2 12">Belongs to the short-chain dehydrogenases/reductases (SDR) family.</text>
</comment>
<dbReference type="InterPro" id="IPR036291">
    <property type="entry name" value="NAD(P)-bd_dom_sf"/>
</dbReference>
<evidence type="ECO:0000256" key="11">
    <source>
        <dbReference type="ARBA" id="ARBA00082544"/>
    </source>
</evidence>